<accession>A2Q2D9</accession>
<protein>
    <submittedName>
        <fullName evidence="2">Cyclin-like F-box</fullName>
    </submittedName>
</protein>
<gene>
    <name evidence="2" type="ORF">MtrDRAFT_AC150440g25v2</name>
</gene>
<name>A2Q2D9_MEDTR</name>
<proteinExistence type="predicted"/>
<feature type="domain" description="KIB1-4 beta-propeller" evidence="1">
    <location>
        <begin position="136"/>
        <end position="387"/>
    </location>
</feature>
<dbReference type="AlphaFoldDB" id="A2Q2D9"/>
<dbReference type="EMBL" id="AC150440">
    <property type="protein sequence ID" value="ABN06076.1"/>
    <property type="molecule type" value="Genomic_DNA"/>
</dbReference>
<evidence type="ECO:0000313" key="2">
    <source>
        <dbReference type="EMBL" id="ABN06076.1"/>
    </source>
</evidence>
<sequence>MEFLFILFAGNTAIYGGEFVLRFSYIVTSLYTTFNYSTSQFYFINSRLLAMTNVDWANLGGLPLSLVLEKLEVQTDYVRFGVVCKNWLSIAKLNHKNHQFRINVLPMLMILSKGMKISLCNIPSFHQFSIFGQKEYPIPLSHPSIIKSKTCLGCSHGWLALVDNNNAITLVNPFKSSIAPISLPPLESRSLEKVTLSDDPITSPSDYVVAVIYNFSSLAFKRPSQSFWIRVNTNEFSFTGVVFYKGLIFADNTDTIVSFKLNNPSSDDSFDPNFAYYEKMASTPIWFPEQYYYGRAYFVKSLTGDIWMMRRFLTGKNLIRPYVFKLELDAQSGKLEQMNKLESLEDNILFVGSVGDSISVPASAFSKLEKDSIYVVNGGLEIDIYIYNMKDGSVQRPPSVLSNNWMQHFWVLPQLQWD</sequence>
<dbReference type="InterPro" id="IPR050942">
    <property type="entry name" value="F-box_BR-signaling"/>
</dbReference>
<reference evidence="2" key="1">
    <citation type="submission" date="2004-11" db="EMBL/GenBank/DDBJ databases">
        <authorList>
            <person name="Town C.D."/>
        </authorList>
    </citation>
    <scope>NUCLEOTIDE SEQUENCE</scope>
</reference>
<evidence type="ECO:0000259" key="1">
    <source>
        <dbReference type="Pfam" id="PF03478"/>
    </source>
</evidence>
<dbReference type="Pfam" id="PF03478">
    <property type="entry name" value="Beta-prop_KIB1-4"/>
    <property type="match status" value="1"/>
</dbReference>
<reference evidence="2" key="2">
    <citation type="submission" date="2007-03" db="EMBL/GenBank/DDBJ databases">
        <authorList>
            <consortium name="The International Medicago Genome Annotation Group"/>
        </authorList>
    </citation>
    <scope>NUCLEOTIDE SEQUENCE</scope>
</reference>
<organism evidence="2">
    <name type="scientific">Medicago truncatula</name>
    <name type="common">Barrel medic</name>
    <name type="synonym">Medicago tribuloides</name>
    <dbReference type="NCBI Taxonomy" id="3880"/>
    <lineage>
        <taxon>Eukaryota</taxon>
        <taxon>Viridiplantae</taxon>
        <taxon>Streptophyta</taxon>
        <taxon>Embryophyta</taxon>
        <taxon>Tracheophyta</taxon>
        <taxon>Spermatophyta</taxon>
        <taxon>Magnoliopsida</taxon>
        <taxon>eudicotyledons</taxon>
        <taxon>Gunneridae</taxon>
        <taxon>Pentapetalae</taxon>
        <taxon>rosids</taxon>
        <taxon>fabids</taxon>
        <taxon>Fabales</taxon>
        <taxon>Fabaceae</taxon>
        <taxon>Papilionoideae</taxon>
        <taxon>50 kb inversion clade</taxon>
        <taxon>NPAAA clade</taxon>
        <taxon>Hologalegina</taxon>
        <taxon>IRL clade</taxon>
        <taxon>Trifolieae</taxon>
        <taxon>Medicago</taxon>
    </lineage>
</organism>
<dbReference type="InterPro" id="IPR005174">
    <property type="entry name" value="KIB1-4_b-propeller"/>
</dbReference>
<keyword evidence="2" id="KW-0195">Cyclin</keyword>
<dbReference type="PANTHER" id="PTHR44259:SF93">
    <property type="entry name" value="PROTEIN, PUTATIVE (DUF295)-RELATED"/>
    <property type="match status" value="1"/>
</dbReference>
<dbReference type="PANTHER" id="PTHR44259">
    <property type="entry name" value="OS07G0183000 PROTEIN-RELATED"/>
    <property type="match status" value="1"/>
</dbReference>